<organism evidence="2 3">
    <name type="scientific">Quillaja saponaria</name>
    <name type="common">Soap bark tree</name>
    <dbReference type="NCBI Taxonomy" id="32244"/>
    <lineage>
        <taxon>Eukaryota</taxon>
        <taxon>Viridiplantae</taxon>
        <taxon>Streptophyta</taxon>
        <taxon>Embryophyta</taxon>
        <taxon>Tracheophyta</taxon>
        <taxon>Spermatophyta</taxon>
        <taxon>Magnoliopsida</taxon>
        <taxon>eudicotyledons</taxon>
        <taxon>Gunneridae</taxon>
        <taxon>Pentapetalae</taxon>
        <taxon>rosids</taxon>
        <taxon>fabids</taxon>
        <taxon>Fabales</taxon>
        <taxon>Quillajaceae</taxon>
        <taxon>Quillaja</taxon>
    </lineage>
</organism>
<evidence type="ECO:0000313" key="2">
    <source>
        <dbReference type="EMBL" id="KAJ7955259.1"/>
    </source>
</evidence>
<name>A0AAD7PHM3_QUISA</name>
<dbReference type="AlphaFoldDB" id="A0AAD7PHM3"/>
<accession>A0AAD7PHM3</accession>
<dbReference type="EMBL" id="JARAOO010000009">
    <property type="protein sequence ID" value="KAJ7955259.1"/>
    <property type="molecule type" value="Genomic_DNA"/>
</dbReference>
<feature type="compositionally biased region" description="Basic and acidic residues" evidence="1">
    <location>
        <begin position="96"/>
        <end position="106"/>
    </location>
</feature>
<reference evidence="2" key="1">
    <citation type="journal article" date="2023" name="Science">
        <title>Elucidation of the pathway for biosynthesis of saponin adjuvants from the soapbark tree.</title>
        <authorList>
            <person name="Reed J."/>
            <person name="Orme A."/>
            <person name="El-Demerdash A."/>
            <person name="Owen C."/>
            <person name="Martin L.B.B."/>
            <person name="Misra R.C."/>
            <person name="Kikuchi S."/>
            <person name="Rejzek M."/>
            <person name="Martin A.C."/>
            <person name="Harkess A."/>
            <person name="Leebens-Mack J."/>
            <person name="Louveau T."/>
            <person name="Stephenson M.J."/>
            <person name="Osbourn A."/>
        </authorList>
    </citation>
    <scope>NUCLEOTIDE SEQUENCE</scope>
    <source>
        <strain evidence="2">S10</strain>
    </source>
</reference>
<comment type="caution">
    <text evidence="2">The sequence shown here is derived from an EMBL/GenBank/DDBJ whole genome shotgun (WGS) entry which is preliminary data.</text>
</comment>
<proteinExistence type="predicted"/>
<feature type="region of interest" description="Disordered" evidence="1">
    <location>
        <begin position="91"/>
        <end position="111"/>
    </location>
</feature>
<sequence length="156" mass="17223">MVLRPHEHIVVSSIVKTNKSMVRVEEKTTEDSWNEVGVGELENEASATDAELQSVRCRTFGGEVEIDGPLNSEADDQPALEALVVEKGVREPLTYDESRGSDRDGDSSSGEIHGVDTMVWLTLADCDFRHWFCTLFQRSLWASTVLNKDSCASGCT</sequence>
<evidence type="ECO:0000313" key="3">
    <source>
        <dbReference type="Proteomes" id="UP001163823"/>
    </source>
</evidence>
<dbReference type="Proteomes" id="UP001163823">
    <property type="component" value="Chromosome 9"/>
</dbReference>
<keyword evidence="3" id="KW-1185">Reference proteome</keyword>
<protein>
    <submittedName>
        <fullName evidence="2">Uncharacterized protein</fullName>
    </submittedName>
</protein>
<evidence type="ECO:0000256" key="1">
    <source>
        <dbReference type="SAM" id="MobiDB-lite"/>
    </source>
</evidence>
<dbReference type="KEGG" id="qsa:O6P43_021882"/>
<gene>
    <name evidence="2" type="ORF">O6P43_021882</name>
</gene>